<keyword evidence="13 19" id="KW-1133">Transmembrane helix</keyword>
<dbReference type="FunFam" id="3.80.10.10:FF:001347">
    <property type="entry name" value="LRR receptor-like serine/threonine-protein kinase GSO2"/>
    <property type="match status" value="1"/>
</dbReference>
<evidence type="ECO:0000256" key="9">
    <source>
        <dbReference type="ARBA" id="ARBA00022692"/>
    </source>
</evidence>
<evidence type="ECO:0000256" key="8">
    <source>
        <dbReference type="ARBA" id="ARBA00022614"/>
    </source>
</evidence>
<evidence type="ECO:0000256" key="13">
    <source>
        <dbReference type="ARBA" id="ARBA00022989"/>
    </source>
</evidence>
<dbReference type="Proteomes" id="UP000002051">
    <property type="component" value="Chromosome 6"/>
</dbReference>
<name>A0A072U675_MEDTR</name>
<feature type="signal peptide" evidence="20">
    <location>
        <begin position="1"/>
        <end position="21"/>
    </location>
</feature>
<evidence type="ECO:0000256" key="12">
    <source>
        <dbReference type="ARBA" id="ARBA00022821"/>
    </source>
</evidence>
<keyword evidence="25" id="KW-1185">Reference proteome</keyword>
<keyword evidence="15" id="KW-1015">Disulfide bond</keyword>
<comment type="similarity">
    <text evidence="4">Belongs to the RLP family.</text>
</comment>
<dbReference type="SMART" id="SM00369">
    <property type="entry name" value="LRR_TYP"/>
    <property type="match status" value="10"/>
</dbReference>
<keyword evidence="5" id="KW-1003">Cell membrane</keyword>
<feature type="transmembrane region" description="Helical" evidence="19">
    <location>
        <begin position="1008"/>
        <end position="1031"/>
    </location>
</feature>
<dbReference type="PANTHER" id="PTHR48063">
    <property type="entry name" value="LRR RECEPTOR-LIKE KINASE"/>
    <property type="match status" value="1"/>
</dbReference>
<evidence type="ECO:0000256" key="4">
    <source>
        <dbReference type="ARBA" id="ARBA00009592"/>
    </source>
</evidence>
<evidence type="ECO:0000256" key="16">
    <source>
        <dbReference type="ARBA" id="ARBA00023170"/>
    </source>
</evidence>
<reference evidence="23 25" key="1">
    <citation type="journal article" date="2011" name="Nature">
        <title>The Medicago genome provides insight into the evolution of rhizobial symbioses.</title>
        <authorList>
            <person name="Young N.D."/>
            <person name="Debelle F."/>
            <person name="Oldroyd G.E."/>
            <person name="Geurts R."/>
            <person name="Cannon S.B."/>
            <person name="Udvardi M.K."/>
            <person name="Benedito V.A."/>
            <person name="Mayer K.F."/>
            <person name="Gouzy J."/>
            <person name="Schoof H."/>
            <person name="Van de Peer Y."/>
            <person name="Proost S."/>
            <person name="Cook D.R."/>
            <person name="Meyers B.C."/>
            <person name="Spannagl M."/>
            <person name="Cheung F."/>
            <person name="De Mita S."/>
            <person name="Krishnakumar V."/>
            <person name="Gundlach H."/>
            <person name="Zhou S."/>
            <person name="Mudge J."/>
            <person name="Bharti A.K."/>
            <person name="Murray J.D."/>
            <person name="Naoumkina M.A."/>
            <person name="Rosen B."/>
            <person name="Silverstein K.A."/>
            <person name="Tang H."/>
            <person name="Rombauts S."/>
            <person name="Zhao P.X."/>
            <person name="Zhou P."/>
            <person name="Barbe V."/>
            <person name="Bardou P."/>
            <person name="Bechner M."/>
            <person name="Bellec A."/>
            <person name="Berger A."/>
            <person name="Berges H."/>
            <person name="Bidwell S."/>
            <person name="Bisseling T."/>
            <person name="Choisne N."/>
            <person name="Couloux A."/>
            <person name="Denny R."/>
            <person name="Deshpande S."/>
            <person name="Dai X."/>
            <person name="Doyle J.J."/>
            <person name="Dudez A.M."/>
            <person name="Farmer A.D."/>
            <person name="Fouteau S."/>
            <person name="Franken C."/>
            <person name="Gibelin C."/>
            <person name="Gish J."/>
            <person name="Goldstein S."/>
            <person name="Gonzalez A.J."/>
            <person name="Green P.J."/>
            <person name="Hallab A."/>
            <person name="Hartog M."/>
            <person name="Hua A."/>
            <person name="Humphray S.J."/>
            <person name="Jeong D.H."/>
            <person name="Jing Y."/>
            <person name="Jocker A."/>
            <person name="Kenton S.M."/>
            <person name="Kim D.J."/>
            <person name="Klee K."/>
            <person name="Lai H."/>
            <person name="Lang C."/>
            <person name="Lin S."/>
            <person name="Macmil S.L."/>
            <person name="Magdelenat G."/>
            <person name="Matthews L."/>
            <person name="McCorrison J."/>
            <person name="Monaghan E.L."/>
            <person name="Mun J.H."/>
            <person name="Najar F.Z."/>
            <person name="Nicholson C."/>
            <person name="Noirot C."/>
            <person name="O'Bleness M."/>
            <person name="Paule C.R."/>
            <person name="Poulain J."/>
            <person name="Prion F."/>
            <person name="Qin B."/>
            <person name="Qu C."/>
            <person name="Retzel E.F."/>
            <person name="Riddle C."/>
            <person name="Sallet E."/>
            <person name="Samain S."/>
            <person name="Samson N."/>
            <person name="Sanders I."/>
            <person name="Saurat O."/>
            <person name="Scarpelli C."/>
            <person name="Schiex T."/>
            <person name="Segurens B."/>
            <person name="Severin A.J."/>
            <person name="Sherrier D.J."/>
            <person name="Shi R."/>
            <person name="Sims S."/>
            <person name="Singer S.R."/>
            <person name="Sinharoy S."/>
            <person name="Sterck L."/>
            <person name="Viollet A."/>
            <person name="Wang B.B."/>
            <person name="Wang K."/>
            <person name="Wang M."/>
            <person name="Wang X."/>
            <person name="Warfsmann J."/>
            <person name="Weissenbach J."/>
            <person name="White D.D."/>
            <person name="White J.D."/>
            <person name="Wiley G.B."/>
            <person name="Wincker P."/>
            <person name="Xing Y."/>
            <person name="Yang L."/>
            <person name="Yao Z."/>
            <person name="Ying F."/>
            <person name="Zhai J."/>
            <person name="Zhou L."/>
            <person name="Zuber A."/>
            <person name="Denarie J."/>
            <person name="Dixon R.A."/>
            <person name="May G.D."/>
            <person name="Schwartz D.C."/>
            <person name="Rogers J."/>
            <person name="Quetier F."/>
            <person name="Town C.D."/>
            <person name="Roe B.A."/>
        </authorList>
    </citation>
    <scope>NUCLEOTIDE SEQUENCE [LARGE SCALE GENOMIC DNA]</scope>
    <source>
        <strain evidence="23">A17</strain>
        <strain evidence="24 25">cv. Jemalong A17</strain>
    </source>
</reference>
<dbReference type="EnsemblPlants" id="KEH25182">
    <property type="protein sequence ID" value="KEH25182"/>
    <property type="gene ID" value="MTR_6g016195"/>
</dbReference>
<evidence type="ECO:0000256" key="17">
    <source>
        <dbReference type="ARBA" id="ARBA00023180"/>
    </source>
</evidence>
<evidence type="ECO:0000256" key="19">
    <source>
        <dbReference type="SAM" id="Phobius"/>
    </source>
</evidence>
<keyword evidence="17" id="KW-0325">Glycoprotein</keyword>
<dbReference type="FunFam" id="3.80.10.10:FF:000095">
    <property type="entry name" value="LRR receptor-like serine/threonine-protein kinase GSO1"/>
    <property type="match status" value="1"/>
</dbReference>
<dbReference type="GO" id="GO:0006952">
    <property type="term" value="P:defense response"/>
    <property type="evidence" value="ECO:0007669"/>
    <property type="project" value="UniProtKB-KW"/>
</dbReference>
<dbReference type="InterPro" id="IPR013210">
    <property type="entry name" value="LRR_N_plant-typ"/>
</dbReference>
<dbReference type="InterPro" id="IPR046956">
    <property type="entry name" value="RLP23-like"/>
</dbReference>
<dbReference type="Pfam" id="PF23598">
    <property type="entry name" value="LRR_14"/>
    <property type="match status" value="1"/>
</dbReference>
<keyword evidence="23" id="KW-0418">Kinase</keyword>
<keyword evidence="7" id="KW-0964">Secreted</keyword>
<keyword evidence="16 23" id="KW-0675">Receptor</keyword>
<keyword evidence="10 20" id="KW-0732">Signal</keyword>
<dbReference type="InterPro" id="IPR032675">
    <property type="entry name" value="LRR_dom_sf"/>
</dbReference>
<keyword evidence="8" id="KW-0433">Leucine-rich repeat</keyword>
<dbReference type="OrthoDB" id="8731593at2759"/>
<evidence type="ECO:0000256" key="3">
    <source>
        <dbReference type="ARBA" id="ARBA00004251"/>
    </source>
</evidence>
<comment type="subcellular location">
    <subcellularLocation>
        <location evidence="3">Cell membrane</location>
        <topology evidence="3">Single-pass type I membrane protein</topology>
    </subcellularLocation>
    <subcellularLocation>
        <location evidence="1">Membrane</location>
        <topology evidence="1">Peripheral membrane protein</topology>
    </subcellularLocation>
    <subcellularLocation>
        <location evidence="2">Secreted</location>
        <location evidence="2">Cell wall</location>
    </subcellularLocation>
</comment>
<evidence type="ECO:0000256" key="20">
    <source>
        <dbReference type="SAM" id="SignalP"/>
    </source>
</evidence>
<keyword evidence="14 19" id="KW-0472">Membrane</keyword>
<evidence type="ECO:0000256" key="6">
    <source>
        <dbReference type="ARBA" id="ARBA00022512"/>
    </source>
</evidence>
<dbReference type="EMBL" id="CM001222">
    <property type="protein sequence ID" value="KEH25182.1"/>
    <property type="molecule type" value="Genomic_DNA"/>
</dbReference>
<keyword evidence="6" id="KW-0134">Cell wall</keyword>
<reference evidence="24" key="3">
    <citation type="submission" date="2015-04" db="UniProtKB">
        <authorList>
            <consortium name="EnsemblPlants"/>
        </authorList>
    </citation>
    <scope>IDENTIFICATION</scope>
    <source>
        <strain evidence="24">cv. Jemalong A17</strain>
    </source>
</reference>
<dbReference type="KEGG" id="mtr:25495466"/>
<gene>
    <name evidence="24" type="primary">25495466</name>
    <name evidence="23" type="ordered locus">MTR_6g016195</name>
</gene>
<reference evidence="23 25" key="2">
    <citation type="journal article" date="2014" name="BMC Genomics">
        <title>An improved genome release (version Mt4.0) for the model legume Medicago truncatula.</title>
        <authorList>
            <person name="Tang H."/>
            <person name="Krishnakumar V."/>
            <person name="Bidwell S."/>
            <person name="Rosen B."/>
            <person name="Chan A."/>
            <person name="Zhou S."/>
            <person name="Gentzbittel L."/>
            <person name="Childs K.L."/>
            <person name="Yandell M."/>
            <person name="Gundlach H."/>
            <person name="Mayer K.F."/>
            <person name="Schwartz D.C."/>
            <person name="Town C.D."/>
        </authorList>
    </citation>
    <scope>GENOME REANNOTATION</scope>
    <source>
        <strain evidence="23">A17</strain>
        <strain evidence="24 25">cv. Jemalong A17</strain>
    </source>
</reference>
<evidence type="ECO:0000313" key="24">
    <source>
        <dbReference type="EnsemblPlants" id="KEH25182"/>
    </source>
</evidence>
<dbReference type="Pfam" id="PF00560">
    <property type="entry name" value="LRR_1"/>
    <property type="match status" value="7"/>
</dbReference>
<dbReference type="GO" id="GO:0099402">
    <property type="term" value="P:plant organ development"/>
    <property type="evidence" value="ECO:0007669"/>
    <property type="project" value="UniProtKB-ARBA"/>
</dbReference>
<evidence type="ECO:0000256" key="10">
    <source>
        <dbReference type="ARBA" id="ARBA00022729"/>
    </source>
</evidence>
<dbReference type="SMART" id="SM00365">
    <property type="entry name" value="LRR_SD22"/>
    <property type="match status" value="7"/>
</dbReference>
<keyword evidence="9 19" id="KW-0812">Transmembrane</keyword>
<proteinExistence type="inferred from homology"/>
<dbReference type="FunFam" id="3.80.10.10:FF:000111">
    <property type="entry name" value="LRR receptor-like serine/threonine-protein kinase ERECTA"/>
    <property type="match status" value="1"/>
</dbReference>
<evidence type="ECO:0000256" key="15">
    <source>
        <dbReference type="ARBA" id="ARBA00023157"/>
    </source>
</evidence>
<dbReference type="HOGENOM" id="CLU_000288_18_3_1"/>
<dbReference type="InterPro" id="IPR001611">
    <property type="entry name" value="Leu-rich_rpt"/>
</dbReference>
<evidence type="ECO:0000256" key="1">
    <source>
        <dbReference type="ARBA" id="ARBA00004170"/>
    </source>
</evidence>
<evidence type="ECO:0000256" key="7">
    <source>
        <dbReference type="ARBA" id="ARBA00022525"/>
    </source>
</evidence>
<evidence type="ECO:0000259" key="21">
    <source>
        <dbReference type="Pfam" id="PF08263"/>
    </source>
</evidence>
<dbReference type="GO" id="GO:0009653">
    <property type="term" value="P:anatomical structure morphogenesis"/>
    <property type="evidence" value="ECO:0007669"/>
    <property type="project" value="UniProtKB-ARBA"/>
</dbReference>
<evidence type="ECO:0000256" key="2">
    <source>
        <dbReference type="ARBA" id="ARBA00004191"/>
    </source>
</evidence>
<keyword evidence="23" id="KW-0808">Transferase</keyword>
<dbReference type="Pfam" id="PF13516">
    <property type="entry name" value="LRR_6"/>
    <property type="match status" value="1"/>
</dbReference>
<keyword evidence="12" id="KW-0611">Plant defense</keyword>
<keyword evidence="11" id="KW-0677">Repeat</keyword>
<comment type="similarity">
    <text evidence="18">Belongs to the polygalacturonase-inhibiting protein family.</text>
</comment>
<dbReference type="GO" id="GO:0005886">
    <property type="term" value="C:plasma membrane"/>
    <property type="evidence" value="ECO:0007669"/>
    <property type="project" value="UniProtKB-SubCell"/>
</dbReference>
<dbReference type="FunFam" id="3.80.10.10:FF:001678">
    <property type="entry name" value="Calmodulin-binding receptor kinase CaMRLK"/>
    <property type="match status" value="1"/>
</dbReference>
<feature type="domain" description="Disease resistance R13L4/SHOC-2-like LRR" evidence="22">
    <location>
        <begin position="76"/>
        <end position="255"/>
    </location>
</feature>
<dbReference type="InterPro" id="IPR055414">
    <property type="entry name" value="LRR_R13L4/SHOC2-like"/>
</dbReference>
<evidence type="ECO:0000259" key="22">
    <source>
        <dbReference type="Pfam" id="PF23598"/>
    </source>
</evidence>
<dbReference type="SUPFAM" id="SSF52047">
    <property type="entry name" value="RNI-like"/>
    <property type="match status" value="1"/>
</dbReference>
<dbReference type="FunFam" id="3.80.10.10:FF:000400">
    <property type="entry name" value="Nuclear pore complex protein NUP107"/>
    <property type="match status" value="1"/>
</dbReference>
<feature type="domain" description="Leucine-rich repeat-containing N-terminal plant-type" evidence="21">
    <location>
        <begin position="31"/>
        <end position="65"/>
    </location>
</feature>
<accession>A0A072U675</accession>
<evidence type="ECO:0000313" key="23">
    <source>
        <dbReference type="EMBL" id="KEH25182.1"/>
    </source>
</evidence>
<evidence type="ECO:0000256" key="5">
    <source>
        <dbReference type="ARBA" id="ARBA00022475"/>
    </source>
</evidence>
<dbReference type="Pfam" id="PF08263">
    <property type="entry name" value="LRRNT_2"/>
    <property type="match status" value="1"/>
</dbReference>
<dbReference type="SUPFAM" id="SSF52058">
    <property type="entry name" value="L domain-like"/>
    <property type="match status" value="3"/>
</dbReference>
<dbReference type="Gene3D" id="3.80.10.10">
    <property type="entry name" value="Ribonuclease Inhibitor"/>
    <property type="match status" value="4"/>
</dbReference>
<dbReference type="AlphaFoldDB" id="A0A072U675"/>
<dbReference type="InterPro" id="IPR003591">
    <property type="entry name" value="Leu-rich_rpt_typical-subtyp"/>
</dbReference>
<evidence type="ECO:0000256" key="18">
    <source>
        <dbReference type="ARBA" id="ARBA00038043"/>
    </source>
</evidence>
<dbReference type="GO" id="GO:0016301">
    <property type="term" value="F:kinase activity"/>
    <property type="evidence" value="ECO:0007669"/>
    <property type="project" value="UniProtKB-KW"/>
</dbReference>
<dbReference type="PANTHER" id="PTHR48063:SF98">
    <property type="entry name" value="LRR RECEPTOR-LIKE SERINE_THREONINE-PROTEIN KINASE FLS2"/>
    <property type="match status" value="1"/>
</dbReference>
<dbReference type="Pfam" id="PF13855">
    <property type="entry name" value="LRR_8"/>
    <property type="match status" value="2"/>
</dbReference>
<evidence type="ECO:0000256" key="14">
    <source>
        <dbReference type="ARBA" id="ARBA00023136"/>
    </source>
</evidence>
<evidence type="ECO:0000256" key="11">
    <source>
        <dbReference type="ARBA" id="ARBA00022737"/>
    </source>
</evidence>
<sequence>MKQFDFLFCVVSILCISLVCAENFHLKKCVETERQALLRFKEAGNGSLSSWKGEECCKWKGISCDNLTGHVTSLNLHALDYTKGLQGKLDSSICELQYLSSINLNRNNLHGKIPKCIGSLGQLIELNLNFNYLEGKIPKSIGSLGNLIELDLSGNKLVSVIPPSLGNLSNLRTLDLGFNYDMISNDLEWLSHLSNLRYLDISFVNLTLAVDWLSSISKTPSLSELRLLGCGLHQALPKSIPHLNSSISLKYLDLKENGLRSAIVPWVINVSKVLTNLDLSYNEIESSILKSFRNISQLQELQLNSNKLSGRLSDSIQQLCSPKNGFKYLDLSNNPFIGGPLPDFSCFSSLEVLSLERSNVFGTFPKSLVHLPSLARVYLSKNHLNSLDIIDDASLPTLQFLDLSFNQMKGSLPLFEKTKLASLKSLHLSHNQLSGVNIIDDASLPTIQFLDLSFNQINGSLPLFEITKLSSLKRIDISHNQLSGPFPHTIGQLFGLKELHLSSNKLNGVINETHLSNLSQLKIFDVNHNSLSFNLSSDWVPPFKLETLYASSCTLGPKFPTWLKHQGKLVNLEISNSGISDSFPKWFWNLSSSLQYLNVSHNKLHGHLPKYFPSLKVKDYFFSQKVVWDFSFNNLNGSLPPFPKLHSLFLSNNMLIGSLSSFCTSLSHNLIYLDLSSNFLAGKLSDCWGKFQDLVVLNLAKNNLSGKVPKSFGTLGKIESLHLNNNNFFGEIPSLILCNNLKLIDIGDNNLQGIIPTWIGHHLHQLIVLRLRENNFHGNIPTSMCNLSFLQVLDLSKNNITGEIPQCFSHIAALSNIKFSRKVFHYVSVTIFSYPNSHVFEIGSFNHNVVLGLKGSNREYGKNLGLVTTIDLSCNNLTGEIPHDIPKLVALVGLDLSGNHLTGLIPKNIGHMKMLESLDLSRNHLYGKMPTSFSSLTFLGYMNLSFNNLEGKIPLGTQLQTFHPSAYVGNSGLCGQPLINLCPGDVISPTKSHDKHATGEDEDKLITIGFYVSLVIGFFVGFWGVCGTLVIKTSWRHAYFKFFNNLNDWIHVILSVFVNRLKKRFQVED</sequence>
<feature type="chain" id="PRO_5014499350" evidence="20">
    <location>
        <begin position="22"/>
        <end position="1069"/>
    </location>
</feature>
<organism evidence="23 25">
    <name type="scientific">Medicago truncatula</name>
    <name type="common">Barrel medic</name>
    <name type="synonym">Medicago tribuloides</name>
    <dbReference type="NCBI Taxonomy" id="3880"/>
    <lineage>
        <taxon>Eukaryota</taxon>
        <taxon>Viridiplantae</taxon>
        <taxon>Streptophyta</taxon>
        <taxon>Embryophyta</taxon>
        <taxon>Tracheophyta</taxon>
        <taxon>Spermatophyta</taxon>
        <taxon>Magnoliopsida</taxon>
        <taxon>eudicotyledons</taxon>
        <taxon>Gunneridae</taxon>
        <taxon>Pentapetalae</taxon>
        <taxon>rosids</taxon>
        <taxon>fabids</taxon>
        <taxon>Fabales</taxon>
        <taxon>Fabaceae</taxon>
        <taxon>Papilionoideae</taxon>
        <taxon>50 kb inversion clade</taxon>
        <taxon>NPAAA clade</taxon>
        <taxon>Hologalegina</taxon>
        <taxon>IRL clade</taxon>
        <taxon>Trifolieae</taxon>
        <taxon>Medicago</taxon>
    </lineage>
</organism>
<evidence type="ECO:0000313" key="25">
    <source>
        <dbReference type="Proteomes" id="UP000002051"/>
    </source>
</evidence>
<protein>
    <submittedName>
        <fullName evidence="23">LRR receptor-like kinase family protein</fullName>
    </submittedName>
</protein>